<keyword evidence="2 4" id="KW-0012">Acyltransferase</keyword>
<protein>
    <submittedName>
        <fullName evidence="4">1-acyl-sn-glycerol-3-phosphate acyltransferase</fullName>
    </submittedName>
</protein>
<gene>
    <name evidence="4" type="ORF">F9L07_00375</name>
</gene>
<sequence length="248" mass="27366">MTVRKLQEKRGWAFNIAVPLLKPTLLATTRREWIGGENIPEPGGFIIALNHISHADPLIAAHLVYDHGYKPRYLAKSGLFDNKALGFFLRGAGQIPVKRETKDAVGAYAAAVDAVRAGQCVVIYPEATITRDPDMWPMKGKSGAARIALETGCPVIPVGQWGAQEILAPYTKRPHLVPRHRVVMRVGPPVELEDLRAQPRTSAIVNQATDRIMAAITHQLELVRGETAPAERYDMAVRGDRFKKKKAN</sequence>
<dbReference type="AlphaFoldDB" id="A0A7J5DWQ7"/>
<dbReference type="EMBL" id="WBVM01000001">
    <property type="protein sequence ID" value="KAB2810472.1"/>
    <property type="molecule type" value="Genomic_DNA"/>
</dbReference>
<dbReference type="GO" id="GO:0005886">
    <property type="term" value="C:plasma membrane"/>
    <property type="evidence" value="ECO:0007669"/>
    <property type="project" value="TreeGrafter"/>
</dbReference>
<dbReference type="RefSeq" id="WP_151577698.1">
    <property type="nucleotide sequence ID" value="NZ_WBVM01000001.1"/>
</dbReference>
<accession>A0A7J5DWQ7</accession>
<dbReference type="InterPro" id="IPR002123">
    <property type="entry name" value="Plipid/glycerol_acylTrfase"/>
</dbReference>
<evidence type="ECO:0000256" key="1">
    <source>
        <dbReference type="ARBA" id="ARBA00022679"/>
    </source>
</evidence>
<evidence type="ECO:0000313" key="5">
    <source>
        <dbReference type="Proteomes" id="UP000449906"/>
    </source>
</evidence>
<dbReference type="GO" id="GO:0006654">
    <property type="term" value="P:phosphatidic acid biosynthetic process"/>
    <property type="evidence" value="ECO:0007669"/>
    <property type="project" value="TreeGrafter"/>
</dbReference>
<dbReference type="SUPFAM" id="SSF69593">
    <property type="entry name" value="Glycerol-3-phosphate (1)-acyltransferase"/>
    <property type="match status" value="1"/>
</dbReference>
<proteinExistence type="predicted"/>
<dbReference type="PANTHER" id="PTHR10434:SF55">
    <property type="entry name" value="POSSIBLE ACYLTRANSFERASE"/>
    <property type="match status" value="1"/>
</dbReference>
<dbReference type="SMART" id="SM00563">
    <property type="entry name" value="PlsC"/>
    <property type="match status" value="1"/>
</dbReference>
<keyword evidence="1 4" id="KW-0808">Transferase</keyword>
<reference evidence="4 5" key="1">
    <citation type="submission" date="2019-09" db="EMBL/GenBank/DDBJ databases">
        <title>Pimelobacter sp. isolated from Paulinella.</title>
        <authorList>
            <person name="Jeong S.E."/>
        </authorList>
    </citation>
    <scope>NUCLEOTIDE SEQUENCE [LARGE SCALE GENOMIC DNA]</scope>
    <source>
        <strain evidence="4 5">Pch-N</strain>
    </source>
</reference>
<dbReference type="GO" id="GO:0003841">
    <property type="term" value="F:1-acylglycerol-3-phosphate O-acyltransferase activity"/>
    <property type="evidence" value="ECO:0007669"/>
    <property type="project" value="TreeGrafter"/>
</dbReference>
<evidence type="ECO:0000313" key="4">
    <source>
        <dbReference type="EMBL" id="KAB2810472.1"/>
    </source>
</evidence>
<evidence type="ECO:0000259" key="3">
    <source>
        <dbReference type="SMART" id="SM00563"/>
    </source>
</evidence>
<organism evidence="4 5">
    <name type="scientific">Nocardioides simplex</name>
    <name type="common">Arthrobacter simplex</name>
    <dbReference type="NCBI Taxonomy" id="2045"/>
    <lineage>
        <taxon>Bacteria</taxon>
        <taxon>Bacillati</taxon>
        <taxon>Actinomycetota</taxon>
        <taxon>Actinomycetes</taxon>
        <taxon>Propionibacteriales</taxon>
        <taxon>Nocardioidaceae</taxon>
        <taxon>Pimelobacter</taxon>
    </lineage>
</organism>
<evidence type="ECO:0000256" key="2">
    <source>
        <dbReference type="ARBA" id="ARBA00023315"/>
    </source>
</evidence>
<dbReference type="Pfam" id="PF01553">
    <property type="entry name" value="Acyltransferase"/>
    <property type="match status" value="1"/>
</dbReference>
<feature type="domain" description="Phospholipid/glycerol acyltransferase" evidence="3">
    <location>
        <begin position="45"/>
        <end position="163"/>
    </location>
</feature>
<dbReference type="PANTHER" id="PTHR10434">
    <property type="entry name" value="1-ACYL-SN-GLYCEROL-3-PHOSPHATE ACYLTRANSFERASE"/>
    <property type="match status" value="1"/>
</dbReference>
<dbReference type="Proteomes" id="UP000449906">
    <property type="component" value="Unassembled WGS sequence"/>
</dbReference>
<comment type="caution">
    <text evidence="4">The sequence shown here is derived from an EMBL/GenBank/DDBJ whole genome shotgun (WGS) entry which is preliminary data.</text>
</comment>
<dbReference type="CDD" id="cd07989">
    <property type="entry name" value="LPLAT_AGPAT-like"/>
    <property type="match status" value="1"/>
</dbReference>
<name>A0A7J5DWQ7_NOCSI</name>